<feature type="domain" description="HTH IS21-type" evidence="5">
    <location>
        <begin position="5"/>
        <end position="70"/>
    </location>
</feature>
<dbReference type="InterPro" id="IPR009057">
    <property type="entry name" value="Homeodomain-like_sf"/>
</dbReference>
<dbReference type="InterPro" id="IPR006120">
    <property type="entry name" value="Resolvase_HTH_dom"/>
</dbReference>
<organism evidence="7 8">
    <name type="scientific">Pallidibacillus pasinlerensis</name>
    <dbReference type="NCBI Taxonomy" id="2703818"/>
    <lineage>
        <taxon>Bacteria</taxon>
        <taxon>Bacillati</taxon>
        <taxon>Bacillota</taxon>
        <taxon>Bacilli</taxon>
        <taxon>Bacillales</taxon>
        <taxon>Bacillaceae</taxon>
        <taxon>Pallidibacillus</taxon>
    </lineage>
</organism>
<sequence length="527" mass="62947">MDKFEVYIQIRQLLEQGFTKTAIAKKLGISRPTLYRYLEKSPKEMAEWIDSTKTRKKKLDPYKNLILSWLREHPEMKASQVEDWLKERFPELKVSESTVRSYVRNLRKEYNIPKESSNMRDYEAIPDPEMGKQIQVDFGETRQKTPENKTVKLYFIAFVLSNSRYKYAEFLDRPFTTRDVIRAHENAFRWFEGIPHEIVYDQDSLIVVSENGGDLILTKEFEQYRQERRFNLHVCRKGDPESKGRIENVVGYIKRNFAAHRIFTNIDRWNENAIKWLNRTGNYKIHNTTKKRPVEVFREEKKHLRPITKELTNQYLIPVSSITRRVRQDNTIIYKSNRYSVPLGTYNKQRDVYISERDGYLYIYASENGLLIAKHKISNGKGQLIQDTQHTRDRSKGIDAFLETVASYFEDYELAKLYLEEIRTKYPRYVRDQLHMIFRTIKRAEQQEVIDRSLTACFQRKLFSATDFVDMVKYIEQQRQVYITKNDKQRNVPIKPLDVETESIFYITTPQRDLKEYLTVLEAETNE</sequence>
<dbReference type="InterPro" id="IPR017894">
    <property type="entry name" value="HTH_IS21_transposase_type"/>
</dbReference>
<dbReference type="InterPro" id="IPR012337">
    <property type="entry name" value="RNaseH-like_sf"/>
</dbReference>
<dbReference type="SUPFAM" id="SSF53098">
    <property type="entry name" value="Ribonuclease H-like"/>
    <property type="match status" value="1"/>
</dbReference>
<evidence type="ECO:0000256" key="1">
    <source>
        <dbReference type="ARBA" id="ARBA00009277"/>
    </source>
</evidence>
<feature type="domain" description="Integrase catalytic" evidence="6">
    <location>
        <begin position="122"/>
        <end position="301"/>
    </location>
</feature>
<dbReference type="Pfam" id="PF00665">
    <property type="entry name" value="rve"/>
    <property type="match status" value="1"/>
</dbReference>
<dbReference type="Gene3D" id="1.10.10.60">
    <property type="entry name" value="Homeodomain-like"/>
    <property type="match status" value="1"/>
</dbReference>
<keyword evidence="8" id="KW-1185">Reference proteome</keyword>
<evidence type="ECO:0000259" key="5">
    <source>
        <dbReference type="PROSITE" id="PS50531"/>
    </source>
</evidence>
<dbReference type="InterPro" id="IPR054353">
    <property type="entry name" value="IstA-like_C"/>
</dbReference>
<accession>A0ABX0A781</accession>
<reference evidence="7 8" key="1">
    <citation type="submission" date="2020-01" db="EMBL/GenBank/DDBJ databases">
        <title>A novel Bacillus sp. from Pasinler.</title>
        <authorList>
            <person name="Adiguzel A."/>
            <person name="Ay H."/>
            <person name="Baltaci M.O."/>
        </authorList>
    </citation>
    <scope>NUCLEOTIDE SEQUENCE [LARGE SCALE GENOMIC DNA]</scope>
    <source>
        <strain evidence="7 8">P1</strain>
    </source>
</reference>
<evidence type="ECO:0000256" key="2">
    <source>
        <dbReference type="ARBA" id="ARBA00022578"/>
    </source>
</evidence>
<dbReference type="EMBL" id="JAACYS010000056">
    <property type="protein sequence ID" value="NCU18339.1"/>
    <property type="molecule type" value="Genomic_DNA"/>
</dbReference>
<comment type="caution">
    <text evidence="7">The sequence shown here is derived from an EMBL/GenBank/DDBJ whole genome shotgun (WGS) entry which is preliminary data.</text>
</comment>
<keyword evidence="4" id="KW-0233">DNA recombination</keyword>
<dbReference type="SUPFAM" id="SSF46689">
    <property type="entry name" value="Homeodomain-like"/>
    <property type="match status" value="1"/>
</dbReference>
<dbReference type="CDD" id="cd00569">
    <property type="entry name" value="HTH_Hin_like"/>
    <property type="match status" value="1"/>
</dbReference>
<evidence type="ECO:0000256" key="3">
    <source>
        <dbReference type="ARBA" id="ARBA00023125"/>
    </source>
</evidence>
<dbReference type="PROSITE" id="PS50994">
    <property type="entry name" value="INTEGRASE"/>
    <property type="match status" value="1"/>
</dbReference>
<keyword evidence="2" id="KW-0815">Transposition</keyword>
<keyword evidence="3" id="KW-0238">DNA-binding</keyword>
<dbReference type="Proteomes" id="UP000743899">
    <property type="component" value="Unassembled WGS sequence"/>
</dbReference>
<dbReference type="PROSITE" id="PS50531">
    <property type="entry name" value="HTH_IS21"/>
    <property type="match status" value="1"/>
</dbReference>
<dbReference type="InterPro" id="IPR036397">
    <property type="entry name" value="RNaseH_sf"/>
</dbReference>
<gene>
    <name evidence="7" type="ORF">GW534_11490</name>
</gene>
<dbReference type="RefSeq" id="WP_161921170.1">
    <property type="nucleotide sequence ID" value="NZ_JAACYS010000056.1"/>
</dbReference>
<dbReference type="PANTHER" id="PTHR35004:SF6">
    <property type="entry name" value="TRANSPOSASE"/>
    <property type="match status" value="1"/>
</dbReference>
<name>A0ABX0A781_9BACI</name>
<comment type="similarity">
    <text evidence="1">Belongs to the transposase IS21/IS408/IS1162 family.</text>
</comment>
<evidence type="ECO:0000313" key="7">
    <source>
        <dbReference type="EMBL" id="NCU18339.1"/>
    </source>
</evidence>
<dbReference type="Gene3D" id="3.30.420.10">
    <property type="entry name" value="Ribonuclease H-like superfamily/Ribonuclease H"/>
    <property type="match status" value="1"/>
</dbReference>
<proteinExistence type="inferred from homology"/>
<dbReference type="InterPro" id="IPR001584">
    <property type="entry name" value="Integrase_cat-core"/>
</dbReference>
<dbReference type="PANTHER" id="PTHR35004">
    <property type="entry name" value="TRANSPOSASE RV3428C-RELATED"/>
    <property type="match status" value="1"/>
</dbReference>
<dbReference type="Pfam" id="PF22483">
    <property type="entry name" value="Mu-transpos_C_2"/>
    <property type="match status" value="1"/>
</dbReference>
<dbReference type="NCBIfam" id="NF033546">
    <property type="entry name" value="transpos_IS21"/>
    <property type="match status" value="1"/>
</dbReference>
<dbReference type="Pfam" id="PF02796">
    <property type="entry name" value="HTH_7"/>
    <property type="match status" value="1"/>
</dbReference>
<evidence type="ECO:0000313" key="8">
    <source>
        <dbReference type="Proteomes" id="UP000743899"/>
    </source>
</evidence>
<protein>
    <submittedName>
        <fullName evidence="7">IS21 family transposase</fullName>
    </submittedName>
</protein>
<evidence type="ECO:0000256" key="4">
    <source>
        <dbReference type="ARBA" id="ARBA00023172"/>
    </source>
</evidence>
<evidence type="ECO:0000259" key="6">
    <source>
        <dbReference type="PROSITE" id="PS50994"/>
    </source>
</evidence>